<evidence type="ECO:0000313" key="2">
    <source>
        <dbReference type="EMBL" id="CRK34661.1"/>
    </source>
</evidence>
<evidence type="ECO:0000313" key="3">
    <source>
        <dbReference type="Proteomes" id="UP000044602"/>
    </source>
</evidence>
<protein>
    <submittedName>
        <fullName evidence="2">Uncharacterized protein</fullName>
    </submittedName>
</protein>
<keyword evidence="3" id="KW-1185">Reference proteome</keyword>
<feature type="compositionally biased region" description="Basic residues" evidence="1">
    <location>
        <begin position="103"/>
        <end position="124"/>
    </location>
</feature>
<proteinExistence type="predicted"/>
<sequence>GARLGRHGGQARAHRAARRQGVQERHVRQPRHRHAHAGAGVCRPRGRGAAAVGERHPRPRRVPEKGPRGRRPHQRRQGDGDAEPRRRRLWQRGELRHDPQRPHQPHHPRRHAGQQHGRPRQLDA</sequence>
<gene>
    <name evidence="2" type="ORF">BN1708_019560</name>
</gene>
<dbReference type="EMBL" id="CVQH01023105">
    <property type="protein sequence ID" value="CRK34661.1"/>
    <property type="molecule type" value="Genomic_DNA"/>
</dbReference>
<organism evidence="2 3">
    <name type="scientific">Verticillium longisporum</name>
    <name type="common">Verticillium dahliae var. longisporum</name>
    <dbReference type="NCBI Taxonomy" id="100787"/>
    <lineage>
        <taxon>Eukaryota</taxon>
        <taxon>Fungi</taxon>
        <taxon>Dikarya</taxon>
        <taxon>Ascomycota</taxon>
        <taxon>Pezizomycotina</taxon>
        <taxon>Sordariomycetes</taxon>
        <taxon>Hypocreomycetidae</taxon>
        <taxon>Glomerellales</taxon>
        <taxon>Plectosphaerellaceae</taxon>
        <taxon>Verticillium</taxon>
    </lineage>
</organism>
<dbReference type="AlphaFoldDB" id="A0A0G4MK77"/>
<feature type="region of interest" description="Disordered" evidence="1">
    <location>
        <begin position="1"/>
        <end position="124"/>
    </location>
</feature>
<dbReference type="Proteomes" id="UP000044602">
    <property type="component" value="Unassembled WGS sequence"/>
</dbReference>
<feature type="non-terminal residue" evidence="2">
    <location>
        <position position="124"/>
    </location>
</feature>
<feature type="compositionally biased region" description="Basic and acidic residues" evidence="1">
    <location>
        <begin position="91"/>
        <end position="101"/>
    </location>
</feature>
<evidence type="ECO:0000256" key="1">
    <source>
        <dbReference type="SAM" id="MobiDB-lite"/>
    </source>
</evidence>
<accession>A0A0G4MK77</accession>
<feature type="compositionally biased region" description="Basic and acidic residues" evidence="1">
    <location>
        <begin position="53"/>
        <end position="67"/>
    </location>
</feature>
<name>A0A0G4MK77_VERLO</name>
<reference evidence="2 3" key="1">
    <citation type="submission" date="2015-05" db="EMBL/GenBank/DDBJ databases">
        <authorList>
            <person name="Wang D.B."/>
            <person name="Wang M."/>
        </authorList>
    </citation>
    <scope>NUCLEOTIDE SEQUENCE [LARGE SCALE GENOMIC DNA]</scope>
    <source>
        <strain evidence="2">VL1</strain>
    </source>
</reference>
<feature type="non-terminal residue" evidence="2">
    <location>
        <position position="1"/>
    </location>
</feature>